<dbReference type="AlphaFoldDB" id="A0A382ZDT4"/>
<reference evidence="2" key="1">
    <citation type="submission" date="2018-05" db="EMBL/GenBank/DDBJ databases">
        <authorList>
            <person name="Lanie J.A."/>
            <person name="Ng W.-L."/>
            <person name="Kazmierczak K.M."/>
            <person name="Andrzejewski T.M."/>
            <person name="Davidsen T.M."/>
            <person name="Wayne K.J."/>
            <person name="Tettelin H."/>
            <person name="Glass J.I."/>
            <person name="Rusch D."/>
            <person name="Podicherti R."/>
            <person name="Tsui H.-C.T."/>
            <person name="Winkler M.E."/>
        </authorList>
    </citation>
    <scope>NUCLEOTIDE SEQUENCE</scope>
</reference>
<dbReference type="InterPro" id="IPR032106">
    <property type="entry name" value="2-oxogl_dehyd_N"/>
</dbReference>
<accession>A0A382ZDT4</accession>
<name>A0A382ZDT4_9ZZZZ</name>
<sequence>MSSSKNLDTKKTSFLNKSNSEFIEQMYLKFIKNDPELPQSWKDYFKDLDEESNLVIKAINGPSWQRNKKIDKNIVLEKYKNLEKKTFS</sequence>
<gene>
    <name evidence="2" type="ORF">METZ01_LOCUS446109</name>
</gene>
<dbReference type="Pfam" id="PF16078">
    <property type="entry name" value="2-oxogl_dehyd_N"/>
    <property type="match status" value="1"/>
</dbReference>
<dbReference type="EMBL" id="UINC01182823">
    <property type="protein sequence ID" value="SVD93255.1"/>
    <property type="molecule type" value="Genomic_DNA"/>
</dbReference>
<evidence type="ECO:0000259" key="1">
    <source>
        <dbReference type="Pfam" id="PF16078"/>
    </source>
</evidence>
<feature type="domain" description="2-oxoglutarate dehydrogenase E1 component N-terminal" evidence="1">
    <location>
        <begin position="12"/>
        <end position="51"/>
    </location>
</feature>
<protein>
    <recommendedName>
        <fullName evidence="1">2-oxoglutarate dehydrogenase E1 component N-terminal domain-containing protein</fullName>
    </recommendedName>
</protein>
<proteinExistence type="predicted"/>
<organism evidence="2">
    <name type="scientific">marine metagenome</name>
    <dbReference type="NCBI Taxonomy" id="408172"/>
    <lineage>
        <taxon>unclassified sequences</taxon>
        <taxon>metagenomes</taxon>
        <taxon>ecological metagenomes</taxon>
    </lineage>
</organism>
<evidence type="ECO:0000313" key="2">
    <source>
        <dbReference type="EMBL" id="SVD93255.1"/>
    </source>
</evidence>
<feature type="non-terminal residue" evidence="2">
    <location>
        <position position="88"/>
    </location>
</feature>